<keyword evidence="3" id="KW-0804">Transcription</keyword>
<dbReference type="InterPro" id="IPR018060">
    <property type="entry name" value="HTH_AraC"/>
</dbReference>
<dbReference type="SUPFAM" id="SSF51215">
    <property type="entry name" value="Regulatory protein AraC"/>
    <property type="match status" value="1"/>
</dbReference>
<evidence type="ECO:0000256" key="2">
    <source>
        <dbReference type="ARBA" id="ARBA00023125"/>
    </source>
</evidence>
<comment type="caution">
    <text evidence="5">The sequence shown here is derived from an EMBL/GenBank/DDBJ whole genome shotgun (WGS) entry which is preliminary data.</text>
</comment>
<dbReference type="PROSITE" id="PS01124">
    <property type="entry name" value="HTH_ARAC_FAMILY_2"/>
    <property type="match status" value="1"/>
</dbReference>
<dbReference type="InterPro" id="IPR037923">
    <property type="entry name" value="HTH-like"/>
</dbReference>
<evidence type="ECO:0000313" key="5">
    <source>
        <dbReference type="EMBL" id="OEE58541.1"/>
    </source>
</evidence>
<dbReference type="Gene3D" id="1.10.10.60">
    <property type="entry name" value="Homeodomain-like"/>
    <property type="match status" value="1"/>
</dbReference>
<proteinExistence type="predicted"/>
<sequence>MEHAKFDASPLLGGLELLQATYEKQAFSRHTHEGYTVGVIRHGAQRFWRNGSYHVAPTSSIIMVNADQIHDGHSASEGGWAYEAMYPTNAQFQAVTKDLGLASDVPYFPFAVEQDPKLANQLLTLFALLRNNEDTLLTETFTHHLLLTLTCRFNKHPQQPVDIAKIGPQLDVVREYLHQHVTDTVNLDTLSVLSGISPYHLVRQFKARFGLPPHAYQIQQRIRLAQSMLKNGLSLVDCAIASGFHDQSHLHRHFRRAIGVTPKQYQRAISCKLSKPRIDTTAVMSS</sequence>
<dbReference type="Pfam" id="PF12833">
    <property type="entry name" value="HTH_18"/>
    <property type="match status" value="1"/>
</dbReference>
<evidence type="ECO:0000313" key="6">
    <source>
        <dbReference type="Proteomes" id="UP000095039"/>
    </source>
</evidence>
<name>A0A1E5BZ83_9GAMM</name>
<evidence type="ECO:0000256" key="1">
    <source>
        <dbReference type="ARBA" id="ARBA00023015"/>
    </source>
</evidence>
<dbReference type="GO" id="GO:0003700">
    <property type="term" value="F:DNA-binding transcription factor activity"/>
    <property type="evidence" value="ECO:0007669"/>
    <property type="project" value="InterPro"/>
</dbReference>
<dbReference type="PANTHER" id="PTHR46796:SF2">
    <property type="entry name" value="TRANSCRIPTIONAL REGULATORY PROTEIN"/>
    <property type="match status" value="1"/>
</dbReference>
<dbReference type="SUPFAM" id="SSF46689">
    <property type="entry name" value="Homeodomain-like"/>
    <property type="match status" value="2"/>
</dbReference>
<feature type="domain" description="HTH araC/xylS-type" evidence="4">
    <location>
        <begin position="171"/>
        <end position="268"/>
    </location>
</feature>
<accession>A0A1E5BZ83</accession>
<dbReference type="Proteomes" id="UP000095039">
    <property type="component" value="Unassembled WGS sequence"/>
</dbReference>
<dbReference type="RefSeq" id="WP_016959797.1">
    <property type="nucleotide sequence ID" value="NZ_AJWN02000092.1"/>
</dbReference>
<dbReference type="AlphaFoldDB" id="A0A1E5BZ83"/>
<dbReference type="PANTHER" id="PTHR46796">
    <property type="entry name" value="HTH-TYPE TRANSCRIPTIONAL ACTIVATOR RHAS-RELATED"/>
    <property type="match status" value="1"/>
</dbReference>
<dbReference type="EMBL" id="AJWN02000092">
    <property type="protein sequence ID" value="OEE58541.1"/>
    <property type="molecule type" value="Genomic_DNA"/>
</dbReference>
<keyword evidence="1" id="KW-0805">Transcription regulation</keyword>
<dbReference type="SMART" id="SM00342">
    <property type="entry name" value="HTH_ARAC"/>
    <property type="match status" value="1"/>
</dbReference>
<dbReference type="Pfam" id="PF02311">
    <property type="entry name" value="AraC_binding"/>
    <property type="match status" value="1"/>
</dbReference>
<organism evidence="5 6">
    <name type="scientific">Enterovibrio norvegicus FF-454</name>
    <dbReference type="NCBI Taxonomy" id="1185651"/>
    <lineage>
        <taxon>Bacteria</taxon>
        <taxon>Pseudomonadati</taxon>
        <taxon>Pseudomonadota</taxon>
        <taxon>Gammaproteobacteria</taxon>
        <taxon>Vibrionales</taxon>
        <taxon>Vibrionaceae</taxon>
        <taxon>Enterovibrio</taxon>
    </lineage>
</organism>
<dbReference type="GO" id="GO:0043565">
    <property type="term" value="F:sequence-specific DNA binding"/>
    <property type="evidence" value="ECO:0007669"/>
    <property type="project" value="InterPro"/>
</dbReference>
<dbReference type="InterPro" id="IPR009057">
    <property type="entry name" value="Homeodomain-like_sf"/>
</dbReference>
<dbReference type="InterPro" id="IPR003313">
    <property type="entry name" value="AraC-bd"/>
</dbReference>
<evidence type="ECO:0000259" key="4">
    <source>
        <dbReference type="PROSITE" id="PS01124"/>
    </source>
</evidence>
<reference evidence="5 6" key="1">
    <citation type="journal article" date="2012" name="Science">
        <title>Ecological populations of bacteria act as socially cohesive units of antibiotic production and resistance.</title>
        <authorList>
            <person name="Cordero O.X."/>
            <person name="Wildschutte H."/>
            <person name="Kirkup B."/>
            <person name="Proehl S."/>
            <person name="Ngo L."/>
            <person name="Hussain F."/>
            <person name="Le Roux F."/>
            <person name="Mincer T."/>
            <person name="Polz M.F."/>
        </authorList>
    </citation>
    <scope>NUCLEOTIDE SEQUENCE [LARGE SCALE GENOMIC DNA]</scope>
    <source>
        <strain evidence="5 6">FF-454</strain>
    </source>
</reference>
<gene>
    <name evidence="5" type="ORF">A1OK_14890</name>
</gene>
<dbReference type="InterPro" id="IPR050204">
    <property type="entry name" value="AraC_XylS_family_regulators"/>
</dbReference>
<keyword evidence="6" id="KW-1185">Reference proteome</keyword>
<protein>
    <submittedName>
        <fullName evidence="5">AraC family transcriptional regulator</fullName>
    </submittedName>
</protein>
<evidence type="ECO:0000256" key="3">
    <source>
        <dbReference type="ARBA" id="ARBA00023163"/>
    </source>
</evidence>
<keyword evidence="2" id="KW-0238">DNA-binding</keyword>